<dbReference type="AlphaFoldDB" id="A0A9P4V0K3"/>
<gene>
    <name evidence="11" type="ORF">EJ04DRAFT_443239</name>
</gene>
<dbReference type="SUPFAM" id="SSF51905">
    <property type="entry name" value="FAD/NAD(P)-binding domain"/>
    <property type="match status" value="1"/>
</dbReference>
<dbReference type="Proteomes" id="UP000799444">
    <property type="component" value="Unassembled WGS sequence"/>
</dbReference>
<evidence type="ECO:0000313" key="12">
    <source>
        <dbReference type="Proteomes" id="UP000799444"/>
    </source>
</evidence>
<dbReference type="PANTHER" id="PTHR11552">
    <property type="entry name" value="GLUCOSE-METHANOL-CHOLINE GMC OXIDOREDUCTASE"/>
    <property type="match status" value="1"/>
</dbReference>
<evidence type="ECO:0000256" key="4">
    <source>
        <dbReference type="ARBA" id="ARBA00022827"/>
    </source>
</evidence>
<evidence type="ECO:0000256" key="5">
    <source>
        <dbReference type="ARBA" id="ARBA00023002"/>
    </source>
</evidence>
<evidence type="ECO:0000256" key="8">
    <source>
        <dbReference type="RuleBase" id="RU003968"/>
    </source>
</evidence>
<dbReference type="InterPro" id="IPR007867">
    <property type="entry name" value="GMC_OxRtase_C"/>
</dbReference>
<name>A0A9P4V0K3_9PLEO</name>
<dbReference type="Gene3D" id="4.10.450.10">
    <property type="entry name" value="Glucose Oxidase, domain 2"/>
    <property type="match status" value="1"/>
</dbReference>
<evidence type="ECO:0000256" key="7">
    <source>
        <dbReference type="PIRSR" id="PIRSR000137-2"/>
    </source>
</evidence>
<feature type="domain" description="Glucose-methanol-choline oxidoreductase N-terminal" evidence="9">
    <location>
        <begin position="88"/>
        <end position="111"/>
    </location>
</feature>
<reference evidence="11" key="1">
    <citation type="journal article" date="2020" name="Stud. Mycol.">
        <title>101 Dothideomycetes genomes: a test case for predicting lifestyles and emergence of pathogens.</title>
        <authorList>
            <person name="Haridas S."/>
            <person name="Albert R."/>
            <person name="Binder M."/>
            <person name="Bloem J."/>
            <person name="Labutti K."/>
            <person name="Salamov A."/>
            <person name="Andreopoulos B."/>
            <person name="Baker S."/>
            <person name="Barry K."/>
            <person name="Bills G."/>
            <person name="Bluhm B."/>
            <person name="Cannon C."/>
            <person name="Castanera R."/>
            <person name="Culley D."/>
            <person name="Daum C."/>
            <person name="Ezra D."/>
            <person name="Gonzalez J."/>
            <person name="Henrissat B."/>
            <person name="Kuo A."/>
            <person name="Liang C."/>
            <person name="Lipzen A."/>
            <person name="Lutzoni F."/>
            <person name="Magnuson J."/>
            <person name="Mondo S."/>
            <person name="Nolan M."/>
            <person name="Ohm R."/>
            <person name="Pangilinan J."/>
            <person name="Park H.-J."/>
            <person name="Ramirez L."/>
            <person name="Alfaro M."/>
            <person name="Sun H."/>
            <person name="Tritt A."/>
            <person name="Yoshinaga Y."/>
            <person name="Zwiers L.-H."/>
            <person name="Turgeon B."/>
            <person name="Goodwin S."/>
            <person name="Spatafora J."/>
            <person name="Crous P."/>
            <person name="Grigoriev I."/>
        </authorList>
    </citation>
    <scope>NUCLEOTIDE SEQUENCE</scope>
    <source>
        <strain evidence="11">CBS 125425</strain>
    </source>
</reference>
<evidence type="ECO:0000259" key="9">
    <source>
        <dbReference type="PROSITE" id="PS00623"/>
    </source>
</evidence>
<dbReference type="Pfam" id="PF00732">
    <property type="entry name" value="GMC_oxred_N"/>
    <property type="match status" value="1"/>
</dbReference>
<keyword evidence="5" id="KW-0560">Oxidoreductase</keyword>
<evidence type="ECO:0000256" key="2">
    <source>
        <dbReference type="ARBA" id="ARBA00010790"/>
    </source>
</evidence>
<dbReference type="InterPro" id="IPR000172">
    <property type="entry name" value="GMC_OxRdtase_N"/>
</dbReference>
<comment type="similarity">
    <text evidence="2 8">Belongs to the GMC oxidoreductase family.</text>
</comment>
<feature type="active site" description="Proton donor" evidence="6">
    <location>
        <position position="515"/>
    </location>
</feature>
<accession>A0A9P4V0K3</accession>
<dbReference type="InterPro" id="IPR036188">
    <property type="entry name" value="FAD/NAD-bd_sf"/>
</dbReference>
<proteinExistence type="inferred from homology"/>
<dbReference type="Gene3D" id="3.30.560.10">
    <property type="entry name" value="Glucose Oxidase, domain 3"/>
    <property type="match status" value="1"/>
</dbReference>
<feature type="binding site" evidence="7">
    <location>
        <position position="94"/>
    </location>
    <ligand>
        <name>FAD</name>
        <dbReference type="ChEBI" id="CHEBI:57692"/>
    </ligand>
</feature>
<dbReference type="OrthoDB" id="269227at2759"/>
<organism evidence="11 12">
    <name type="scientific">Polyplosphaeria fusca</name>
    <dbReference type="NCBI Taxonomy" id="682080"/>
    <lineage>
        <taxon>Eukaryota</taxon>
        <taxon>Fungi</taxon>
        <taxon>Dikarya</taxon>
        <taxon>Ascomycota</taxon>
        <taxon>Pezizomycotina</taxon>
        <taxon>Dothideomycetes</taxon>
        <taxon>Pleosporomycetidae</taxon>
        <taxon>Pleosporales</taxon>
        <taxon>Tetraplosphaeriaceae</taxon>
        <taxon>Polyplosphaeria</taxon>
    </lineage>
</organism>
<evidence type="ECO:0000256" key="6">
    <source>
        <dbReference type="PIRSR" id="PIRSR000137-1"/>
    </source>
</evidence>
<feature type="domain" description="Glucose-methanol-choline oxidoreductase N-terminal" evidence="10">
    <location>
        <begin position="281"/>
        <end position="295"/>
    </location>
</feature>
<keyword evidence="4 7" id="KW-0274">FAD</keyword>
<protein>
    <submittedName>
        <fullName evidence="11">Alcohol oxidase</fullName>
    </submittedName>
</protein>
<dbReference type="PIRSF" id="PIRSF000137">
    <property type="entry name" value="Alcohol_oxidase"/>
    <property type="match status" value="1"/>
</dbReference>
<keyword evidence="12" id="KW-1185">Reference proteome</keyword>
<dbReference type="InterPro" id="IPR012132">
    <property type="entry name" value="GMC_OxRdtase"/>
</dbReference>
<dbReference type="InterPro" id="IPR027424">
    <property type="entry name" value="Glucose_Oxidase_domain_2"/>
</dbReference>
<dbReference type="PROSITE" id="PS00623">
    <property type="entry name" value="GMC_OXRED_1"/>
    <property type="match status" value="1"/>
</dbReference>
<feature type="active site" description="Proton acceptor" evidence="6">
    <location>
        <position position="558"/>
    </location>
</feature>
<comment type="cofactor">
    <cofactor evidence="1 7">
        <name>FAD</name>
        <dbReference type="ChEBI" id="CHEBI:57692"/>
    </cofactor>
</comment>
<dbReference type="Pfam" id="PF05199">
    <property type="entry name" value="GMC_oxred_C"/>
    <property type="match status" value="1"/>
</dbReference>
<keyword evidence="3 8" id="KW-0285">Flavoprotein</keyword>
<sequence length="583" mass="63410">MRAERCASTSFDYVIVGGGPGGLVMANRLSSNPNTSVAVIEAGDSVFDDPNVKGVGAYGLWVGSSVYWNYTSAPQKYTSNRQLDILGGRALGGTTVINGMTYLRAEKEQINAWEKLGNEGWNWDGLWPYYLKEEGFHIPTDEQVRQGATFETEAHNLDGHVAVGWSSYFNQQNVSTIFRETSEALGFPFNKDANDGRMRGYTVWPQTLNATDDIRADAARSYYYPVAHSRPNLHVFLNTTAMRVKWDYNKDEVVARGVEVTSLPNRIEIIEAKREVILSAGSIRTPALLEHSGVGNPALLSALGINTTLPLPSVGARLADQPNILVAYSTPTNWTGYPTFVTYVTASDLFGSELPSLADEVYANISTYASTIIADLTPNSTTLKMVETSLRIQADLMFDKDSTVPVAEILWASTGNVLAVPFWNLLPFSRGEIHISSADPLQPPAINANFFQLKIDTYVNAAAAILIRKAFSTPPLSSHATAEAIPSFATVPAEAGFRDERWAEWIKAVYTSNNHPVATCGMRSRELGGVVDSNGKVFGTKNVRIVDASVMPMQISGHLSATVYALAEKIADGMLRGGNGTTI</sequence>
<comment type="caution">
    <text evidence="11">The sequence shown here is derived from an EMBL/GenBank/DDBJ whole genome shotgun (WGS) entry which is preliminary data.</text>
</comment>
<dbReference type="EMBL" id="ML996198">
    <property type="protein sequence ID" value="KAF2731325.1"/>
    <property type="molecule type" value="Genomic_DNA"/>
</dbReference>
<dbReference type="GO" id="GO:0016614">
    <property type="term" value="F:oxidoreductase activity, acting on CH-OH group of donors"/>
    <property type="evidence" value="ECO:0007669"/>
    <property type="project" value="InterPro"/>
</dbReference>
<evidence type="ECO:0000256" key="3">
    <source>
        <dbReference type="ARBA" id="ARBA00022630"/>
    </source>
</evidence>
<evidence type="ECO:0000313" key="11">
    <source>
        <dbReference type="EMBL" id="KAF2731325.1"/>
    </source>
</evidence>
<evidence type="ECO:0000259" key="10">
    <source>
        <dbReference type="PROSITE" id="PS00624"/>
    </source>
</evidence>
<dbReference type="PROSITE" id="PS00624">
    <property type="entry name" value="GMC_OXRED_2"/>
    <property type="match status" value="1"/>
</dbReference>
<dbReference type="SUPFAM" id="SSF54373">
    <property type="entry name" value="FAD-linked reductases, C-terminal domain"/>
    <property type="match status" value="1"/>
</dbReference>
<dbReference type="Gene3D" id="3.50.50.60">
    <property type="entry name" value="FAD/NAD(P)-binding domain"/>
    <property type="match status" value="1"/>
</dbReference>
<dbReference type="PANTHER" id="PTHR11552:SF201">
    <property type="entry name" value="GLUCOSE-METHANOL-CHOLINE OXIDOREDUCTASE N-TERMINAL DOMAIN-CONTAINING PROTEIN"/>
    <property type="match status" value="1"/>
</dbReference>
<evidence type="ECO:0000256" key="1">
    <source>
        <dbReference type="ARBA" id="ARBA00001974"/>
    </source>
</evidence>
<dbReference type="GO" id="GO:0050660">
    <property type="term" value="F:flavin adenine dinucleotide binding"/>
    <property type="evidence" value="ECO:0007669"/>
    <property type="project" value="InterPro"/>
</dbReference>